<protein>
    <submittedName>
        <fullName evidence="2">Uncharacterized protein</fullName>
    </submittedName>
</protein>
<evidence type="ECO:0000313" key="2">
    <source>
        <dbReference type="EMBL" id="PON92449.1"/>
    </source>
</evidence>
<feature type="region of interest" description="Disordered" evidence="1">
    <location>
        <begin position="1"/>
        <end position="37"/>
    </location>
</feature>
<dbReference type="Proteomes" id="UP000237000">
    <property type="component" value="Unassembled WGS sequence"/>
</dbReference>
<dbReference type="AlphaFoldDB" id="A0A2P5F3X4"/>
<reference evidence="3" key="1">
    <citation type="submission" date="2016-06" db="EMBL/GenBank/DDBJ databases">
        <title>Parallel loss of symbiosis genes in relatives of nitrogen-fixing non-legume Parasponia.</title>
        <authorList>
            <person name="Van Velzen R."/>
            <person name="Holmer R."/>
            <person name="Bu F."/>
            <person name="Rutten L."/>
            <person name="Van Zeijl A."/>
            <person name="Liu W."/>
            <person name="Santuari L."/>
            <person name="Cao Q."/>
            <person name="Sharma T."/>
            <person name="Shen D."/>
            <person name="Roswanjaya Y."/>
            <person name="Wardhani T."/>
            <person name="Kalhor M.S."/>
            <person name="Jansen J."/>
            <person name="Van den Hoogen J."/>
            <person name="Gungor B."/>
            <person name="Hartog M."/>
            <person name="Hontelez J."/>
            <person name="Verver J."/>
            <person name="Yang W.-C."/>
            <person name="Schijlen E."/>
            <person name="Repin R."/>
            <person name="Schilthuizen M."/>
            <person name="Schranz E."/>
            <person name="Heidstra R."/>
            <person name="Miyata K."/>
            <person name="Fedorova E."/>
            <person name="Kohlen W."/>
            <person name="Bisseling T."/>
            <person name="Smit S."/>
            <person name="Geurts R."/>
        </authorList>
    </citation>
    <scope>NUCLEOTIDE SEQUENCE [LARGE SCALE GENOMIC DNA]</scope>
    <source>
        <strain evidence="3">cv. RG33-2</strain>
    </source>
</reference>
<accession>A0A2P5F3X4</accession>
<dbReference type="OrthoDB" id="1724611at2759"/>
<dbReference type="InParanoid" id="A0A2P5F3X4"/>
<keyword evidence="3" id="KW-1185">Reference proteome</keyword>
<feature type="compositionally biased region" description="Basic and acidic residues" evidence="1">
    <location>
        <begin position="24"/>
        <end position="37"/>
    </location>
</feature>
<sequence length="37" mass="3979">MKTNNEGAGGTNLEDSALAATRTQDNRKAVDKEKNMV</sequence>
<name>A0A2P5F3X4_TREOI</name>
<organism evidence="2 3">
    <name type="scientific">Trema orientale</name>
    <name type="common">Charcoal tree</name>
    <name type="synonym">Celtis orientalis</name>
    <dbReference type="NCBI Taxonomy" id="63057"/>
    <lineage>
        <taxon>Eukaryota</taxon>
        <taxon>Viridiplantae</taxon>
        <taxon>Streptophyta</taxon>
        <taxon>Embryophyta</taxon>
        <taxon>Tracheophyta</taxon>
        <taxon>Spermatophyta</taxon>
        <taxon>Magnoliopsida</taxon>
        <taxon>eudicotyledons</taxon>
        <taxon>Gunneridae</taxon>
        <taxon>Pentapetalae</taxon>
        <taxon>rosids</taxon>
        <taxon>fabids</taxon>
        <taxon>Rosales</taxon>
        <taxon>Cannabaceae</taxon>
        <taxon>Trema</taxon>
    </lineage>
</organism>
<comment type="caution">
    <text evidence="2">The sequence shown here is derived from an EMBL/GenBank/DDBJ whole genome shotgun (WGS) entry which is preliminary data.</text>
</comment>
<evidence type="ECO:0000313" key="3">
    <source>
        <dbReference type="Proteomes" id="UP000237000"/>
    </source>
</evidence>
<proteinExistence type="predicted"/>
<evidence type="ECO:0000256" key="1">
    <source>
        <dbReference type="SAM" id="MobiDB-lite"/>
    </source>
</evidence>
<gene>
    <name evidence="2" type="ORF">TorRG33x02_117730</name>
</gene>
<dbReference type="EMBL" id="JXTC01000065">
    <property type="protein sequence ID" value="PON92449.1"/>
    <property type="molecule type" value="Genomic_DNA"/>
</dbReference>